<comment type="caution">
    <text evidence="5">The sequence shown here is derived from an EMBL/GenBank/DDBJ whole genome shotgun (WGS) entry which is preliminary data.</text>
</comment>
<dbReference type="Pfam" id="PF00027">
    <property type="entry name" value="cNMP_binding"/>
    <property type="match status" value="1"/>
</dbReference>
<dbReference type="PROSITE" id="PS51371">
    <property type="entry name" value="CBS"/>
    <property type="match status" value="2"/>
</dbReference>
<evidence type="ECO:0000259" key="4">
    <source>
        <dbReference type="PROSITE" id="PS51371"/>
    </source>
</evidence>
<dbReference type="EMBL" id="ATHJ01000094">
    <property type="protein sequence ID" value="EPR38988.1"/>
    <property type="molecule type" value="Genomic_DNA"/>
</dbReference>
<feature type="domain" description="CBS" evidence="4">
    <location>
        <begin position="172"/>
        <end position="230"/>
    </location>
</feature>
<proteinExistence type="predicted"/>
<dbReference type="eggNOG" id="COG2905">
    <property type="taxonomic scope" value="Bacteria"/>
</dbReference>
<dbReference type="Pfam" id="PF00571">
    <property type="entry name" value="CBS"/>
    <property type="match status" value="2"/>
</dbReference>
<dbReference type="PANTHER" id="PTHR43080:SF2">
    <property type="entry name" value="CBS DOMAIN-CONTAINING PROTEIN"/>
    <property type="match status" value="1"/>
</dbReference>
<dbReference type="Gene3D" id="2.60.120.10">
    <property type="entry name" value="Jelly Rolls"/>
    <property type="match status" value="1"/>
</dbReference>
<dbReference type="RefSeq" id="WP_020877060.1">
    <property type="nucleotide sequence ID" value="NZ_ATHJ01000094.1"/>
</dbReference>
<dbReference type="InterPro" id="IPR005105">
    <property type="entry name" value="GlnD_Uridyltrans_N"/>
</dbReference>
<feature type="domain" description="CBS" evidence="4">
    <location>
        <begin position="239"/>
        <end position="294"/>
    </location>
</feature>
<evidence type="ECO:0000313" key="6">
    <source>
        <dbReference type="Proteomes" id="UP000014977"/>
    </source>
</evidence>
<feature type="domain" description="Cyclic nucleotide-binding" evidence="3">
    <location>
        <begin position="15"/>
        <end position="119"/>
    </location>
</feature>
<dbReference type="InterPro" id="IPR018821">
    <property type="entry name" value="DUF294_put_nucleoTrafse_sb-bd"/>
</dbReference>
<dbReference type="PATRIC" id="fig|1121405.3.peg.2793"/>
<name>S7V2V5_DESML</name>
<evidence type="ECO:0000313" key="5">
    <source>
        <dbReference type="EMBL" id="EPR38988.1"/>
    </source>
</evidence>
<organism evidence="5 6">
    <name type="scientific">Desulfococcus multivorans DSM 2059</name>
    <dbReference type="NCBI Taxonomy" id="1121405"/>
    <lineage>
        <taxon>Bacteria</taxon>
        <taxon>Pseudomonadati</taxon>
        <taxon>Thermodesulfobacteriota</taxon>
        <taxon>Desulfobacteria</taxon>
        <taxon>Desulfobacterales</taxon>
        <taxon>Desulfococcaceae</taxon>
        <taxon>Desulfococcus</taxon>
    </lineage>
</organism>
<dbReference type="SUPFAM" id="SSF54631">
    <property type="entry name" value="CBS-domain pair"/>
    <property type="match status" value="1"/>
</dbReference>
<keyword evidence="5" id="KW-0808">Transferase</keyword>
<dbReference type="OrthoDB" id="9808528at2"/>
<dbReference type="Proteomes" id="UP000014977">
    <property type="component" value="Unassembled WGS sequence"/>
</dbReference>
<sequence>MNTDEIYKTLVKTDPFEILAPEVLAALAEKVEVKTYAANTYVFKTGTPSLDVLFIIHSGLAETVVVNDKGSEMVIGLRRPYDFFGETVVLSQQCYPGAVRAKEKLVCCLVHRKDLEKLIYDHPEFCGFFNVLLAERMRLLYEVLVEEHSKGGYSGISQMEPEFFKKRVSEVMAHPPITCRVDDRVTAVSNIMADRDISAIVALDRENRPRGILTEKNLVKYLIAKQTYPVETCRVDNIMYSNLVEISPHAFIGQALVAMMRSKTKNLIVMERGNLVGVVTLVDLIKTQSTGTLLLTKDIESQPDVRGLAMVSREIDNILNVMIEENASAAEIFNVMSELYERMTRRVIQLSEERMKLNGWGPPPVEYCFINMGSAARYEQALPTDQDNAIVYADPEDADAGNVDAYFKTFAEFIVEALAQCGVGRYGLEVMADNPKWRRSLGQWMMLIDQWMTQPDRELDKIIGHLFDFRPVWGNMALGEALREKLFQAIESGIGKNRLGEGNSAEYHLPISYLGTFITERGGPHKNEMNLRASAILPMVNGIRRKALANRIIESSTLGRLAQLADADVLSEKDARFFQRSFEDLMMLNIRENLKELKQGKRPDDYIDPYSLRKRERVALKDALAGVSTLLDMLREE</sequence>
<dbReference type="SMART" id="SM00100">
    <property type="entry name" value="cNMP"/>
    <property type="match status" value="1"/>
</dbReference>
<dbReference type="STRING" id="897.B2D07_05505"/>
<dbReference type="Pfam" id="PF10335">
    <property type="entry name" value="DUF294_C"/>
    <property type="match status" value="1"/>
</dbReference>
<dbReference type="InterPro" id="IPR018490">
    <property type="entry name" value="cNMP-bd_dom_sf"/>
</dbReference>
<dbReference type="Gene3D" id="3.10.580.10">
    <property type="entry name" value="CBS-domain"/>
    <property type="match status" value="1"/>
</dbReference>
<dbReference type="InterPro" id="IPR000595">
    <property type="entry name" value="cNMP-bd_dom"/>
</dbReference>
<dbReference type="PANTHER" id="PTHR43080">
    <property type="entry name" value="CBS DOMAIN-CONTAINING PROTEIN CBSX3, MITOCHONDRIAL"/>
    <property type="match status" value="1"/>
</dbReference>
<dbReference type="GO" id="GO:0008773">
    <property type="term" value="F:[protein-PII] uridylyltransferase activity"/>
    <property type="evidence" value="ECO:0007669"/>
    <property type="project" value="InterPro"/>
</dbReference>
<dbReference type="CDD" id="cd00038">
    <property type="entry name" value="CAP_ED"/>
    <property type="match status" value="1"/>
</dbReference>
<dbReference type="InterPro" id="IPR014710">
    <property type="entry name" value="RmlC-like_jellyroll"/>
</dbReference>
<dbReference type="AlphaFoldDB" id="S7V2V5"/>
<reference evidence="5 6" key="1">
    <citation type="journal article" date="2013" name="Genome Announc.">
        <title>Draft genome sequences for three mercury-methylating, sulfate-reducing bacteria.</title>
        <authorList>
            <person name="Brown S.D."/>
            <person name="Hurt R.A.Jr."/>
            <person name="Gilmour C.C."/>
            <person name="Elias D.A."/>
        </authorList>
    </citation>
    <scope>NUCLEOTIDE SEQUENCE [LARGE SCALE GENOMIC DNA]</scope>
    <source>
        <strain evidence="5 6">DSM 2059</strain>
    </source>
</reference>
<dbReference type="PROSITE" id="PS50042">
    <property type="entry name" value="CNMP_BINDING_3"/>
    <property type="match status" value="1"/>
</dbReference>
<dbReference type="Pfam" id="PF03445">
    <property type="entry name" value="DUF294"/>
    <property type="match status" value="1"/>
</dbReference>
<dbReference type="InterPro" id="IPR000644">
    <property type="entry name" value="CBS_dom"/>
</dbReference>
<evidence type="ECO:0000256" key="2">
    <source>
        <dbReference type="PROSITE-ProRule" id="PRU00703"/>
    </source>
</evidence>
<dbReference type="SMART" id="SM00116">
    <property type="entry name" value="CBS"/>
    <property type="match status" value="2"/>
</dbReference>
<accession>S7V2V5</accession>
<evidence type="ECO:0000259" key="3">
    <source>
        <dbReference type="PROSITE" id="PS50042"/>
    </source>
</evidence>
<dbReference type="SUPFAM" id="SSF51206">
    <property type="entry name" value="cAMP-binding domain-like"/>
    <property type="match status" value="1"/>
</dbReference>
<keyword evidence="6" id="KW-1185">Reference proteome</keyword>
<protein>
    <submittedName>
        <fullName evidence="5">Putative CBS domain and cyclic nucleotide-regulated nucleotidyltransferase</fullName>
    </submittedName>
</protein>
<gene>
    <name evidence="5" type="ORF">dsmv_0398</name>
</gene>
<keyword evidence="1 2" id="KW-0129">CBS domain</keyword>
<evidence type="ECO:0000256" key="1">
    <source>
        <dbReference type="ARBA" id="ARBA00023122"/>
    </source>
</evidence>
<dbReference type="InterPro" id="IPR046342">
    <property type="entry name" value="CBS_dom_sf"/>
</dbReference>
<dbReference type="CDD" id="cd05401">
    <property type="entry name" value="NT_GlnE_GlnD_like"/>
    <property type="match status" value="1"/>
</dbReference>
<dbReference type="InterPro" id="IPR051257">
    <property type="entry name" value="Diverse_CBS-Domain"/>
</dbReference>